<dbReference type="Proteomes" id="UP000797356">
    <property type="component" value="Chromosome 10"/>
</dbReference>
<proteinExistence type="predicted"/>
<dbReference type="InterPro" id="IPR013083">
    <property type="entry name" value="Znf_RING/FYVE/PHD"/>
</dbReference>
<dbReference type="PANTHER" id="PTHR46400:SF11">
    <property type="entry name" value="OS04G0571200 PROTEIN"/>
    <property type="match status" value="1"/>
</dbReference>
<keyword evidence="1" id="KW-0479">Metal-binding</keyword>
<dbReference type="PANTHER" id="PTHR46400">
    <property type="entry name" value="RING/U-BOX SUPERFAMILY PROTEIN"/>
    <property type="match status" value="1"/>
</dbReference>
<feature type="region of interest" description="Disordered" evidence="2">
    <location>
        <begin position="1"/>
        <end position="35"/>
    </location>
</feature>
<dbReference type="GO" id="GO:0008270">
    <property type="term" value="F:zinc ion binding"/>
    <property type="evidence" value="ECO:0007669"/>
    <property type="project" value="UniProtKB-KW"/>
</dbReference>
<dbReference type="Pfam" id="PF13639">
    <property type="entry name" value="zf-RING_2"/>
    <property type="match status" value="1"/>
</dbReference>
<dbReference type="GO" id="GO:0031624">
    <property type="term" value="F:ubiquitin conjugating enzyme binding"/>
    <property type="evidence" value="ECO:0007669"/>
    <property type="project" value="TreeGrafter"/>
</dbReference>
<protein>
    <submittedName>
        <fullName evidence="4">Putative E3 ubiquitin ligase BIG BROTHER</fullName>
    </submittedName>
</protein>
<keyword evidence="1" id="KW-0863">Zinc-finger</keyword>
<comment type="caution">
    <text evidence="4">The sequence shown here is derived from an EMBL/GenBank/DDBJ whole genome shotgun (WGS) entry which is preliminary data.</text>
</comment>
<feature type="compositionally biased region" description="Basic and acidic residues" evidence="2">
    <location>
        <begin position="150"/>
        <end position="160"/>
    </location>
</feature>
<dbReference type="FunFam" id="3.30.40.10:FF:000226">
    <property type="entry name" value="E3 ubiquitin ligase BIG BROTHER"/>
    <property type="match status" value="1"/>
</dbReference>
<evidence type="ECO:0000256" key="2">
    <source>
        <dbReference type="SAM" id="MobiDB-lite"/>
    </source>
</evidence>
<keyword evidence="1" id="KW-0862">Zinc</keyword>
<name>A0A8K0IM87_COCNU</name>
<dbReference type="PROSITE" id="PS50089">
    <property type="entry name" value="ZF_RING_2"/>
    <property type="match status" value="1"/>
</dbReference>
<dbReference type="OrthoDB" id="8062037at2759"/>
<keyword evidence="5" id="KW-1185">Reference proteome</keyword>
<dbReference type="GO" id="GO:0004842">
    <property type="term" value="F:ubiquitin-protein transferase activity"/>
    <property type="evidence" value="ECO:0007669"/>
    <property type="project" value="InterPro"/>
</dbReference>
<feature type="region of interest" description="Disordered" evidence="2">
    <location>
        <begin position="129"/>
        <end position="163"/>
    </location>
</feature>
<accession>A0A8K0IM87</accession>
<dbReference type="Gene3D" id="3.30.40.10">
    <property type="entry name" value="Zinc/RING finger domain, C3HC4 (zinc finger)"/>
    <property type="match status" value="1"/>
</dbReference>
<sequence length="334" mass="37678">MVNRLAEGPHGKLPRRATLATDPVTKKRSHNPKVARREPELLRREFTMFPTRKDASCYLSLGFVVPLGENEGSLGGLQMEFETKGKQQVNVYYVNAPVFCVVEENFGGNSHDYDVSALQAQESVYKSFQRNARSDATRASSSNNSRHNHDHVSREAERNSSKTANVEFQLAIDEALARELQELENQLADTSLGGITGTEADKNPTQSSSATLERNPASLSVQVAQDDVDPDYMTYEELQRLGEAIGTESRGLSDELISFLPTSTYKIGLFSKKEKHEECVICYMAYKNRDKLITLPCQHHYHRTCISKWLKINKVFSIAIVISQFEFCCVYFDF</sequence>
<dbReference type="EMBL" id="CM017881">
    <property type="protein sequence ID" value="KAG1362309.1"/>
    <property type="molecule type" value="Genomic_DNA"/>
</dbReference>
<evidence type="ECO:0000313" key="4">
    <source>
        <dbReference type="EMBL" id="KAG1362309.1"/>
    </source>
</evidence>
<dbReference type="InterPro" id="IPR033276">
    <property type="entry name" value="BB"/>
</dbReference>
<reference evidence="4" key="1">
    <citation type="journal article" date="2017" name="Gigascience">
        <title>The genome draft of coconut (Cocos nucifera).</title>
        <authorList>
            <person name="Xiao Y."/>
            <person name="Xu P."/>
            <person name="Fan H."/>
            <person name="Baudouin L."/>
            <person name="Xia W."/>
            <person name="Bocs S."/>
            <person name="Xu J."/>
            <person name="Li Q."/>
            <person name="Guo A."/>
            <person name="Zhou L."/>
            <person name="Li J."/>
            <person name="Wu Y."/>
            <person name="Ma Z."/>
            <person name="Armero A."/>
            <person name="Issali A.E."/>
            <person name="Liu N."/>
            <person name="Peng M."/>
            <person name="Yang Y."/>
        </authorList>
    </citation>
    <scope>NUCLEOTIDE SEQUENCE</scope>
    <source>
        <tissue evidence="4">Spear leaf of Hainan Tall coconut</tissue>
    </source>
</reference>
<dbReference type="GO" id="GO:0046621">
    <property type="term" value="P:negative regulation of organ growth"/>
    <property type="evidence" value="ECO:0007669"/>
    <property type="project" value="InterPro"/>
</dbReference>
<gene>
    <name evidence="4" type="ORF">COCNU_10G005280</name>
</gene>
<feature type="region of interest" description="Disordered" evidence="2">
    <location>
        <begin position="191"/>
        <end position="218"/>
    </location>
</feature>
<dbReference type="AlphaFoldDB" id="A0A8K0IM87"/>
<organism evidence="4 5">
    <name type="scientific">Cocos nucifera</name>
    <name type="common">Coconut palm</name>
    <dbReference type="NCBI Taxonomy" id="13894"/>
    <lineage>
        <taxon>Eukaryota</taxon>
        <taxon>Viridiplantae</taxon>
        <taxon>Streptophyta</taxon>
        <taxon>Embryophyta</taxon>
        <taxon>Tracheophyta</taxon>
        <taxon>Spermatophyta</taxon>
        <taxon>Magnoliopsida</taxon>
        <taxon>Liliopsida</taxon>
        <taxon>Arecaceae</taxon>
        <taxon>Arecoideae</taxon>
        <taxon>Cocoseae</taxon>
        <taxon>Attaleinae</taxon>
        <taxon>Cocos</taxon>
    </lineage>
</organism>
<dbReference type="SUPFAM" id="SSF57850">
    <property type="entry name" value="RING/U-box"/>
    <property type="match status" value="1"/>
</dbReference>
<feature type="compositionally biased region" description="Polar residues" evidence="2">
    <location>
        <begin position="203"/>
        <end position="218"/>
    </location>
</feature>
<reference evidence="4" key="2">
    <citation type="submission" date="2019-07" db="EMBL/GenBank/DDBJ databases">
        <authorList>
            <person name="Yang Y."/>
            <person name="Bocs S."/>
            <person name="Baudouin L."/>
        </authorList>
    </citation>
    <scope>NUCLEOTIDE SEQUENCE</scope>
    <source>
        <tissue evidence="4">Spear leaf of Hainan Tall coconut</tissue>
    </source>
</reference>
<dbReference type="InterPro" id="IPR001841">
    <property type="entry name" value="Znf_RING"/>
</dbReference>
<feature type="domain" description="RING-type" evidence="3">
    <location>
        <begin position="279"/>
        <end position="328"/>
    </location>
</feature>
<dbReference type="GO" id="GO:0016567">
    <property type="term" value="P:protein ubiquitination"/>
    <property type="evidence" value="ECO:0007669"/>
    <property type="project" value="InterPro"/>
</dbReference>
<evidence type="ECO:0000256" key="1">
    <source>
        <dbReference type="PROSITE-ProRule" id="PRU00175"/>
    </source>
</evidence>
<evidence type="ECO:0000313" key="5">
    <source>
        <dbReference type="Proteomes" id="UP000797356"/>
    </source>
</evidence>
<evidence type="ECO:0000259" key="3">
    <source>
        <dbReference type="PROSITE" id="PS50089"/>
    </source>
</evidence>